<dbReference type="InterPro" id="IPR013783">
    <property type="entry name" value="Ig-like_fold"/>
</dbReference>
<dbReference type="InterPro" id="IPR017853">
    <property type="entry name" value="GH"/>
</dbReference>
<name>A0A5C4T575_9BACL</name>
<evidence type="ECO:0000313" key="4">
    <source>
        <dbReference type="Proteomes" id="UP000307943"/>
    </source>
</evidence>
<feature type="domain" description="CBM3" evidence="2">
    <location>
        <begin position="346"/>
        <end position="496"/>
    </location>
</feature>
<protein>
    <submittedName>
        <fullName evidence="3">Uncharacterized protein</fullName>
    </submittedName>
</protein>
<dbReference type="InterPro" id="IPR036116">
    <property type="entry name" value="FN3_sf"/>
</dbReference>
<dbReference type="Gene3D" id="2.60.40.1180">
    <property type="entry name" value="Golgi alpha-mannosidase II"/>
    <property type="match status" value="1"/>
</dbReference>
<dbReference type="InterPro" id="IPR036966">
    <property type="entry name" value="CBM3_sf"/>
</dbReference>
<comment type="caution">
    <text evidence="3">The sequence shown here is derived from an EMBL/GenBank/DDBJ whole genome shotgun (WGS) entry which is preliminary data.</text>
</comment>
<sequence>MITIPKNGLRLLSIVIAVVVFLQSAGGFVPAGRAYAGASFEASVEASPSAVQAGAIAAINVFVTSSADTSLLVDVEIFDASLKKVHQVFVDNVKAKAGEKTTVPFTWSVPAGLPEGKYIVSFGLFGAGWSAMYDWYAGAASLTVMKGTPTISFASSSAASPAAVEPGGSVTVSTTVTAATYSGALIEIGMIGPDGSNIWTRPFHETFQANESKPLLASWTVPVDAPRGTYQVEVGIYKPDRTETYSLNRTAVRFTVGGEPQPPLPAPSRLKAEAAETSISLTWDPVEGATRYELDADGTIIPLASAAYAHTGLQPDTAHMYKVRAGNASVTGDWSPVVTAKTTAAVNTPAIRVSLETSESLNTQMPTVAFKLENASTTAVPLQNVKARYYFTLDEEAPLSVDFWSTVAKQNVTTKFVKMPIPSAAADHYLELGFTDQAGTLNAGSYATVSTWFHKTNWQSFDQKNDYSYLQAPSYTYAEKSPGYVSGQLAWGIEPVLSDMPAFPDNIRASSADTSITVTWDPVEGATGYEIVADGTAAVVAGSVFTHEWLRTGTKHLYKVRAIKGDKYSVWSSLLTARTNGEQLLPAPGNARAERFETSIQITWAALEEEITGYDIEVDGSVQSIGTALGYTHAGLAKGSLHTYRVRAKDGATLGPWSEMMKLATVNVPTGPFTVNFTVNSAAERALISPYIYGTNDELTGLENWTSFRIGGNRMTTYNWENNASNAGKDDGWRSDGYVPWFFGNIMDRALWSVPGIGTTAFHDRSLARGAYTLITLQTAGYVAADRNDTAVTETAPNARWAEVKPAKGSPFSLTPDLNDNAVYMDEFVNLLVNKYGPASSATGIKGMEIDNEPGLWAENHKYVHPVQTSGVEVLNKSVALAKAVKNVDPAVELFGPVSYGFSEYLMMDNKAEWETIKGGYSWYMDYYLDKLRAESAKEGRRLLDVLDLHWYPEATGGGVRISDPWTANNLETHKARVQAPRSLWDPSYKENSWIGDHYSSFLPLIPRLKQSIGTYNPGTKLAFTEYNYGGEDHISGGIAMADVLGVFGKQGVYMANYWKMVAPEKTAYSTAAARIYNNYDGHNGKFGDTSVQAETTDVENSSIYGSMFEDGDGSLHLIVMNKNFDYEMNAVFRIEGAEAYKSARVWAYDSESPIIGERTGIASIEGNRFELTLPKLTVAHIVLSRQ</sequence>
<feature type="domain" description="Fibronectin type-III" evidence="1">
    <location>
        <begin position="587"/>
        <end position="669"/>
    </location>
</feature>
<gene>
    <name evidence="3" type="ORF">FE784_21635</name>
</gene>
<dbReference type="Proteomes" id="UP000307943">
    <property type="component" value="Unassembled WGS sequence"/>
</dbReference>
<feature type="domain" description="Fibronectin type-III" evidence="1">
    <location>
        <begin position="266"/>
        <end position="345"/>
    </location>
</feature>
<reference evidence="3 4" key="1">
    <citation type="submission" date="2019-05" db="EMBL/GenBank/DDBJ databases">
        <title>We sequenced the genome of Paenibacillus hemerocallicola KCTC 33185 for further insight into its adaptation and study the phylogeny of Paenibacillus.</title>
        <authorList>
            <person name="Narsing Rao M.P."/>
        </authorList>
    </citation>
    <scope>NUCLEOTIDE SEQUENCE [LARGE SCALE GENOMIC DNA]</scope>
    <source>
        <strain evidence="3 4">KCTC 33185</strain>
    </source>
</reference>
<dbReference type="InterPro" id="IPR013780">
    <property type="entry name" value="Glyco_hydro_b"/>
</dbReference>
<dbReference type="InterPro" id="IPR008965">
    <property type="entry name" value="CBM2/CBM3_carb-bd_dom_sf"/>
</dbReference>
<evidence type="ECO:0000313" key="3">
    <source>
        <dbReference type="EMBL" id="TNJ64222.1"/>
    </source>
</evidence>
<dbReference type="InterPro" id="IPR024745">
    <property type="entry name" value="GH44_cat"/>
</dbReference>
<dbReference type="SUPFAM" id="SSF49265">
    <property type="entry name" value="Fibronectin type III"/>
    <property type="match status" value="2"/>
</dbReference>
<dbReference type="Pfam" id="PF00942">
    <property type="entry name" value="CBM_3"/>
    <property type="match status" value="1"/>
</dbReference>
<dbReference type="CDD" id="cd00063">
    <property type="entry name" value="FN3"/>
    <property type="match status" value="3"/>
</dbReference>
<dbReference type="SUPFAM" id="SSF49384">
    <property type="entry name" value="Carbohydrate-binding domain"/>
    <property type="match status" value="1"/>
</dbReference>
<evidence type="ECO:0000259" key="1">
    <source>
        <dbReference type="PROSITE" id="PS50853"/>
    </source>
</evidence>
<dbReference type="EMBL" id="VDCQ01000032">
    <property type="protein sequence ID" value="TNJ64222.1"/>
    <property type="molecule type" value="Genomic_DNA"/>
</dbReference>
<dbReference type="AlphaFoldDB" id="A0A5C4T575"/>
<organism evidence="3 4">
    <name type="scientific">Paenibacillus hemerocallicola</name>
    <dbReference type="NCBI Taxonomy" id="1172614"/>
    <lineage>
        <taxon>Bacteria</taxon>
        <taxon>Bacillati</taxon>
        <taxon>Bacillota</taxon>
        <taxon>Bacilli</taxon>
        <taxon>Bacillales</taxon>
        <taxon>Paenibacillaceae</taxon>
        <taxon>Paenibacillus</taxon>
    </lineage>
</organism>
<dbReference type="Gene3D" id="2.60.40.10">
    <property type="entry name" value="Immunoglobulins"/>
    <property type="match status" value="4"/>
</dbReference>
<dbReference type="PROSITE" id="PS50853">
    <property type="entry name" value="FN3"/>
    <property type="match status" value="2"/>
</dbReference>
<dbReference type="GO" id="GO:0005975">
    <property type="term" value="P:carbohydrate metabolic process"/>
    <property type="evidence" value="ECO:0007669"/>
    <property type="project" value="InterPro"/>
</dbReference>
<dbReference type="PROSITE" id="PS51172">
    <property type="entry name" value="CBM3"/>
    <property type="match status" value="1"/>
</dbReference>
<evidence type="ECO:0000259" key="2">
    <source>
        <dbReference type="PROSITE" id="PS51172"/>
    </source>
</evidence>
<dbReference type="OrthoDB" id="9803686at2"/>
<dbReference type="SUPFAM" id="SSF51445">
    <property type="entry name" value="(Trans)glycosidases"/>
    <property type="match status" value="1"/>
</dbReference>
<dbReference type="InterPro" id="IPR003961">
    <property type="entry name" value="FN3_dom"/>
</dbReference>
<dbReference type="Pfam" id="PF12891">
    <property type="entry name" value="Glyco_hydro_44"/>
    <property type="match status" value="1"/>
</dbReference>
<dbReference type="GO" id="GO:0030248">
    <property type="term" value="F:cellulose binding"/>
    <property type="evidence" value="ECO:0007669"/>
    <property type="project" value="InterPro"/>
</dbReference>
<dbReference type="Gene3D" id="2.60.40.710">
    <property type="entry name" value="Endoglucanase-like"/>
    <property type="match status" value="1"/>
</dbReference>
<dbReference type="RefSeq" id="WP_139604322.1">
    <property type="nucleotide sequence ID" value="NZ_VDCQ01000032.1"/>
</dbReference>
<dbReference type="SMART" id="SM00060">
    <property type="entry name" value="FN3"/>
    <property type="match status" value="3"/>
</dbReference>
<dbReference type="SMART" id="SM01067">
    <property type="entry name" value="CBM_3"/>
    <property type="match status" value="1"/>
</dbReference>
<proteinExistence type="predicted"/>
<dbReference type="InterPro" id="IPR001956">
    <property type="entry name" value="CBM3"/>
</dbReference>
<accession>A0A5C4T575</accession>
<dbReference type="Gene3D" id="3.20.20.80">
    <property type="entry name" value="Glycosidases"/>
    <property type="match status" value="1"/>
</dbReference>
<keyword evidence="4" id="KW-1185">Reference proteome</keyword>